<dbReference type="PROSITE" id="PS50089">
    <property type="entry name" value="ZF_RING_2"/>
    <property type="match status" value="1"/>
</dbReference>
<keyword evidence="4" id="KW-0472">Membrane</keyword>
<keyword evidence="6" id="KW-0175">Coiled coil</keyword>
<evidence type="ECO:0000256" key="3">
    <source>
        <dbReference type="ARBA" id="ARBA00022989"/>
    </source>
</evidence>
<reference evidence="9 10" key="1">
    <citation type="journal article" date="2011" name="Proc. Natl. Acad. Sci. U.S.A.">
        <title>Niche of harmful alga Aureococcus anophagefferens revealed through ecogenomics.</title>
        <authorList>
            <person name="Gobler C.J."/>
            <person name="Berry D.L."/>
            <person name="Dyhrman S.T."/>
            <person name="Wilhelm S.W."/>
            <person name="Salamov A."/>
            <person name="Lobanov A.V."/>
            <person name="Zhang Y."/>
            <person name="Collier J.L."/>
            <person name="Wurch L.L."/>
            <person name="Kustka A.B."/>
            <person name="Dill B.D."/>
            <person name="Shah M."/>
            <person name="VerBerkmoes N.C."/>
            <person name="Kuo A."/>
            <person name="Terry A."/>
            <person name="Pangilinan J."/>
            <person name="Lindquist E.A."/>
            <person name="Lucas S."/>
            <person name="Paulsen I.T."/>
            <person name="Hattenrath-Lehmann T.K."/>
            <person name="Talmage S.C."/>
            <person name="Walker E.A."/>
            <person name="Koch F."/>
            <person name="Burson A.M."/>
            <person name="Marcoval M.A."/>
            <person name="Tang Y.Z."/>
            <person name="Lecleir G.R."/>
            <person name="Coyne K.J."/>
            <person name="Berg G.M."/>
            <person name="Bertrand E.M."/>
            <person name="Saito M.A."/>
            <person name="Gladyshev V.N."/>
            <person name="Grigoriev I.V."/>
        </authorList>
    </citation>
    <scope>NUCLEOTIDE SEQUENCE [LARGE SCALE GENOMIC DNA]</scope>
    <source>
        <strain evidence="10">CCMP 1984</strain>
    </source>
</reference>
<dbReference type="GO" id="GO:0016020">
    <property type="term" value="C:membrane"/>
    <property type="evidence" value="ECO:0007669"/>
    <property type="project" value="UniProtKB-SubCell"/>
</dbReference>
<feature type="region of interest" description="Disordered" evidence="7">
    <location>
        <begin position="2347"/>
        <end position="2369"/>
    </location>
</feature>
<dbReference type="EMBL" id="GL833127">
    <property type="protein sequence ID" value="EGB08618.1"/>
    <property type="molecule type" value="Genomic_DNA"/>
</dbReference>
<dbReference type="Gene3D" id="3.50.30.30">
    <property type="match status" value="1"/>
</dbReference>
<gene>
    <name evidence="9" type="ORF">AURANDRAFT_71588</name>
</gene>
<dbReference type="PANTHER" id="PTHR24114">
    <property type="entry name" value="LEUCINE RICH REPEAT FAMILY PROTEIN"/>
    <property type="match status" value="1"/>
</dbReference>
<feature type="compositionally biased region" description="Polar residues" evidence="7">
    <location>
        <begin position="1277"/>
        <end position="1286"/>
    </location>
</feature>
<dbReference type="InterPro" id="IPR032675">
    <property type="entry name" value="LRR_dom_sf"/>
</dbReference>
<feature type="compositionally biased region" description="Basic and acidic residues" evidence="7">
    <location>
        <begin position="1185"/>
        <end position="1195"/>
    </location>
</feature>
<feature type="region of interest" description="Disordered" evidence="7">
    <location>
        <begin position="1142"/>
        <end position="1170"/>
    </location>
</feature>
<dbReference type="KEGG" id="aaf:AURANDRAFT_71588"/>
<feature type="compositionally biased region" description="Pro residues" evidence="7">
    <location>
        <begin position="1969"/>
        <end position="1983"/>
    </location>
</feature>
<feature type="compositionally biased region" description="Basic residues" evidence="7">
    <location>
        <begin position="2411"/>
        <end position="2420"/>
    </location>
</feature>
<dbReference type="SUPFAM" id="SSF52047">
    <property type="entry name" value="RNI-like"/>
    <property type="match status" value="1"/>
</dbReference>
<evidence type="ECO:0000256" key="5">
    <source>
        <dbReference type="PROSITE-ProRule" id="PRU00175"/>
    </source>
</evidence>
<dbReference type="SMART" id="SM00184">
    <property type="entry name" value="RING"/>
    <property type="match status" value="1"/>
</dbReference>
<dbReference type="InterPro" id="IPR003137">
    <property type="entry name" value="PA_domain"/>
</dbReference>
<protein>
    <recommendedName>
        <fullName evidence="8">RING-type domain-containing protein</fullName>
    </recommendedName>
</protein>
<keyword evidence="5" id="KW-0479">Metal-binding</keyword>
<dbReference type="GO" id="GO:0008270">
    <property type="term" value="F:zinc ion binding"/>
    <property type="evidence" value="ECO:0007669"/>
    <property type="project" value="UniProtKB-KW"/>
</dbReference>
<comment type="subcellular location">
    <subcellularLocation>
        <location evidence="1">Membrane</location>
    </subcellularLocation>
</comment>
<feature type="region of interest" description="Disordered" evidence="7">
    <location>
        <begin position="1089"/>
        <end position="1124"/>
    </location>
</feature>
<dbReference type="Pfam" id="PF13516">
    <property type="entry name" value="LRR_6"/>
    <property type="match status" value="2"/>
</dbReference>
<accession>F0Y8J5</accession>
<keyword evidence="5" id="KW-0862">Zinc</keyword>
<feature type="region of interest" description="Disordered" evidence="7">
    <location>
        <begin position="1969"/>
        <end position="2028"/>
    </location>
</feature>
<dbReference type="PANTHER" id="PTHR24114:SF2">
    <property type="entry name" value="F-BOX DOMAIN-CONTAINING PROTEIN-RELATED"/>
    <property type="match status" value="1"/>
</dbReference>
<dbReference type="Pfam" id="PF13920">
    <property type="entry name" value="zf-C3HC4_3"/>
    <property type="match status" value="1"/>
</dbReference>
<feature type="region of interest" description="Disordered" evidence="7">
    <location>
        <begin position="1027"/>
        <end position="1058"/>
    </location>
</feature>
<sequence length="2650" mass="289496">MSFIAGSFVSLKRAESLKKGFGGKAQVASGVDTELINMSPRFEKEIGADVAAAGPEHYYGSDQSSFYSVYRELTRAKCYSLPANVPGSPGKLSPTKSNASPTYKPSRTAQFEDVLAGDEVEARYRDLHELEATEEDGASLDESDPFGRHAAVEEDKYDHPQAIGDEAAAEKHPLRRRIDGLHLPRLQVADAADGPQFSARSLFLAECVDKDLQPRAGFLLRKMRSTEINMAQLGVGERLARAFACCVGKLPNLLHLDMSYNYLGDRTMAEVLEALCDVPQLQSLNISGNDIFKHSARSLGHLFANADRGAAKGSLRERRTLFVAQADCAIEELETADCHLDDDDVALFLERALRNRNLVLSRWNLAKNSIGSAVDHAPAASDRPSLASWIGSDECTCKRLDISWNMIRGSVAVALGKALSTNHCVTHLNLAFNSLAEEGVVFGNSLLKNRVLKVLDLSNNGLGPKAAFAMSVALLGRMSALELLVMDGNPVGVTGGQALLRVLTRMDHRAHLSLRDCSFHGGSIGERWIINDDYTLDLSVPILYCLARDILQGDATRPCPPIDCCYLTPPGGASQRIRTKIEWTGARARPSTGDAYDEAHSRALDNVVTRLASLDRDELLDFFPHRDGDDVPFLYRRELDALLEHLGLVEYVTERTADGSGFARTPRHALADTLPLVDNWSQLKATGRLEIGEFMQVALALRAVAGRAAQESEIPNFKGSYLGRFPLVAGRTRDDAGGRFVVFDEATGEDFAQTLPEAGVLRLCFAKAVVKLGMDEPMTQAGAGVVGWATSLGAIQDVLQVAEAADNHLLVLQMALPSLVLGHDTAARLFPALVAELLDPVAAIAKLLPRMASPLHVQAFIRAMLPKSTNRSRLQRAMGQRFQLLIDMPAGHYTLRLDKMEEREVLVALLQANRFERHRVVARAKRSLESGAFDENCFHYPYVDTSQHGNRSGFRNETLDGSAVEICDELLDGLGPSPKGLLEFDFVKMTRPPRTAEPMTRAHFSQLLSVAAISDDVDDRCLQLAVEGAKTPREEKRPPRPRPAPSDGRRRSSAAQRASRISKMGLGLGAAFVERTVDMVVVGGDAPKEDAADRAMRSTRMSKVARQPARPPGGEAAEDDGDKAAQDSLMEAQQKLAQAMPDVGKGGAAGGDHRRSTYKPRMQSINAVSQDTAERFKSWFKGEEGGVEAAREEQRARHRLNRGGSPSPPSYGRRPQFPDDGAAPAAGGAGGSPGQRRAAARDGTIARGGERNPLEMLKRRKPATPDTDEPTPDGTPSATPKATTRSVGKKPASPALGGGSEMLRASSKSGKSKLNKLKTIARMMISGAGAAKSAADTELILARLNEFHLLLAGCWFSAAQACTLLRRWQLFDGPKLRNRDVLKLLRPQVELVIMLHSRVVDLYNIDEVFAVLDPTMRAEAIFRLGTLNIWSPLKPDGPYSLNLGLREDRQVVRMLVHLHEAEQAVWRNPTLRWKLDMPRVEGWSLPTTWLNQDGIPRSGHVAFTYDPQHEDWSTRIVLAALTLAGVDEDDDDLLSEMPQSEPLEAMLAASLDAAHIKWVYDGITVADPVSGNTLAGTRKDLDECNVEDVARFVENVDPAEASEAVGFGSKAEAPGLDAVAAACRFQLVDGRRVRRSLDDEAPSVAPLLAELNVHAPPPTVKAIVAAFDAWQKLPRAADRRRAKKLRALIMGSPALVRQANALQMELNALPEGDREALLELRRKKMREQAARAVETYANLPHDEKNVFTDGAIELYSEENQRKREAIREEPRICELLEPGLERWWWGSKLFDDADHNEWLSFDEYKTFHRRLLRLLDQDTLSPKSRVATKPEDEDPTALEDFRCDADGEGRVTKETYLFAVFQLCDQWTETVELDEYVEFLSKGFDLIYGDLMAGDAPQLPEAWSGGDELHDDRGEPLLQTPAAAWGSSDLSVLEEAEVVPFKPPPREPRAPSAPEPAPLADVFAATAPVPAPTEPAAPAPAAPAPAKEDEVLEAEAAAPPEKAKREPKRKSRAAAKSPGTHDRDDGVAGRVALIDDAGFDTVDAMMDAARDAQDAGAVGVVFASGDDAPPLLSGGSEKQKVAIPVVGISAPDAAVFKGKKRHRLRVRASRLLEHAKTITSMRIHMVVETIAEIYREKMVLDGKADASGRPRLPLATFVLMHFRRKFGDKRTVKKKYKAFLLGVVQRLEGTASTHGVEEDETALQWITLFAQLCSIDTASGRLAALPPEACDYCLDRVHEIEQVVRDTLKVLPHEFSSTMLKKMVSGRNAFLLGCGFADKVEAKFKRELRGHMKLRPRDDVYATAVGTFHSLTIAVTINGAHKKIISVPALMSLYAVVYTACDSPHVARAPPPESTGDQAHERKKSRASTVKPMKEMWFLKYVGGESSAPSAEESPDEVELDQAAAPAARRAAPKKKKKKKPAEGKRAPKKAQLSPQQRQLRESARCMACGRVVSPATLEGFEDHENYCEKSSESWRRAAETNARTPAALVDRHIALVGGLTATVVALKPRLVRRWLPPRHELLFDSGRRDDVVLAAGDGGGAAFRFLSPAEAAEASKLTAARLSRELADARRRVASLQKTEKTRAAEAVRMTRTLEDQTLCAVCLDATKNAAFVPCGHRACRACADRCRAGDAGCPVCRAPVVDVIRVFN</sequence>
<dbReference type="eggNOG" id="KOG1101">
    <property type="taxonomic scope" value="Eukaryota"/>
</dbReference>
<organism evidence="10">
    <name type="scientific">Aureococcus anophagefferens</name>
    <name type="common">Harmful bloom alga</name>
    <dbReference type="NCBI Taxonomy" id="44056"/>
    <lineage>
        <taxon>Eukaryota</taxon>
        <taxon>Sar</taxon>
        <taxon>Stramenopiles</taxon>
        <taxon>Ochrophyta</taxon>
        <taxon>Pelagophyceae</taxon>
        <taxon>Pelagomonadales</taxon>
        <taxon>Pelagomonadaceae</taxon>
        <taxon>Aureococcus</taxon>
    </lineage>
</organism>
<feature type="coiled-coil region" evidence="6">
    <location>
        <begin position="2553"/>
        <end position="2580"/>
    </location>
</feature>
<feature type="domain" description="RING-type" evidence="8">
    <location>
        <begin position="2601"/>
        <end position="2639"/>
    </location>
</feature>
<dbReference type="InterPro" id="IPR001611">
    <property type="entry name" value="Leu-rich_rpt"/>
</dbReference>
<feature type="compositionally biased region" description="Basic and acidic residues" evidence="7">
    <location>
        <begin position="1248"/>
        <end position="1257"/>
    </location>
</feature>
<keyword evidence="5" id="KW-0863">Zinc-finger</keyword>
<keyword evidence="2" id="KW-0812">Transmembrane</keyword>
<proteinExistence type="predicted"/>
<dbReference type="InterPro" id="IPR001841">
    <property type="entry name" value="Znf_RING"/>
</dbReference>
<dbReference type="Gene3D" id="3.80.10.10">
    <property type="entry name" value="Ribonuclease Inhibitor"/>
    <property type="match status" value="2"/>
</dbReference>
<dbReference type="Pfam" id="PF02225">
    <property type="entry name" value="PA"/>
    <property type="match status" value="1"/>
</dbReference>
<dbReference type="RefSeq" id="XP_009036616.1">
    <property type="nucleotide sequence ID" value="XM_009038368.1"/>
</dbReference>
<dbReference type="SMART" id="SM00368">
    <property type="entry name" value="LRR_RI"/>
    <property type="match status" value="4"/>
</dbReference>
<dbReference type="Gene3D" id="3.30.40.10">
    <property type="entry name" value="Zinc/RING finger domain, C3HC4 (zinc finger)"/>
    <property type="match status" value="1"/>
</dbReference>
<feature type="region of interest" description="Disordered" evidence="7">
    <location>
        <begin position="1185"/>
        <end position="1310"/>
    </location>
</feature>
<keyword evidence="10" id="KW-1185">Reference proteome</keyword>
<dbReference type="InterPro" id="IPR013083">
    <property type="entry name" value="Znf_RING/FYVE/PHD"/>
</dbReference>
<evidence type="ECO:0000256" key="2">
    <source>
        <dbReference type="ARBA" id="ARBA00022692"/>
    </source>
</evidence>
<evidence type="ECO:0000313" key="9">
    <source>
        <dbReference type="EMBL" id="EGB08618.1"/>
    </source>
</evidence>
<dbReference type="InParanoid" id="F0Y8J5"/>
<dbReference type="SUPFAM" id="SSF57850">
    <property type="entry name" value="RING/U-box"/>
    <property type="match status" value="1"/>
</dbReference>
<keyword evidence="3" id="KW-1133">Transmembrane helix</keyword>
<dbReference type="InterPro" id="IPR052394">
    <property type="entry name" value="LRR-containing"/>
</dbReference>
<feature type="compositionally biased region" description="Low complexity" evidence="7">
    <location>
        <begin position="1202"/>
        <end position="1226"/>
    </location>
</feature>
<evidence type="ECO:0000259" key="8">
    <source>
        <dbReference type="PROSITE" id="PS50089"/>
    </source>
</evidence>
<feature type="compositionally biased region" description="Polar residues" evidence="7">
    <location>
        <begin position="94"/>
        <end position="109"/>
    </location>
</feature>
<feature type="region of interest" description="Disordered" evidence="7">
    <location>
        <begin position="2388"/>
        <end position="2441"/>
    </location>
</feature>
<evidence type="ECO:0000256" key="6">
    <source>
        <dbReference type="SAM" id="Coils"/>
    </source>
</evidence>
<name>F0Y8J5_AURAN</name>
<evidence type="ECO:0000256" key="4">
    <source>
        <dbReference type="ARBA" id="ARBA00023136"/>
    </source>
</evidence>
<evidence type="ECO:0000256" key="1">
    <source>
        <dbReference type="ARBA" id="ARBA00004370"/>
    </source>
</evidence>
<feature type="region of interest" description="Disordered" evidence="7">
    <location>
        <begin position="85"/>
        <end position="112"/>
    </location>
</feature>
<evidence type="ECO:0000313" key="10">
    <source>
        <dbReference type="Proteomes" id="UP000002729"/>
    </source>
</evidence>
<dbReference type="Proteomes" id="UP000002729">
    <property type="component" value="Unassembled WGS sequence"/>
</dbReference>
<evidence type="ECO:0000256" key="7">
    <source>
        <dbReference type="SAM" id="MobiDB-lite"/>
    </source>
</evidence>
<dbReference type="OrthoDB" id="186812at2759"/>
<dbReference type="GeneID" id="20228294"/>